<dbReference type="OrthoDB" id="1807878at2"/>
<feature type="compositionally biased region" description="Polar residues" evidence="1">
    <location>
        <begin position="1"/>
        <end position="16"/>
    </location>
</feature>
<protein>
    <recommendedName>
        <fullName evidence="4">Tetratricopeptide repeat protein</fullName>
    </recommendedName>
</protein>
<dbReference type="Gene3D" id="1.25.40.10">
    <property type="entry name" value="Tetratricopeptide repeat domain"/>
    <property type="match status" value="1"/>
</dbReference>
<gene>
    <name evidence="2" type="ORF">D3H35_12405</name>
</gene>
<sequence>MDNNGSSNQSPGTASFDQKLEKAIEWQQKGAAGDRDAVRTAERAFKRLRTEHPDQPIVDAYFGSVLALLARDETKPKERLRLAKSALKLLDDAVARAPHDRTIRLLRGKVAYRLPEKYFSRTGTAIEDYKFLIEACQSDPSSLAPGIYQELLYELGAAYFRSDRQAEADSWWGKLMEQPDSHQYRGLIDQMKKGTNEKAGSRQSSRGSSKLQAVKTSLLGSVQQALLNERTGTTIVLLGASIISMGPRKFSKKFLSSLRKELLKR</sequence>
<dbReference type="Proteomes" id="UP000266340">
    <property type="component" value="Unassembled WGS sequence"/>
</dbReference>
<organism evidence="2 3">
    <name type="scientific">Cohnella faecalis</name>
    <dbReference type="NCBI Taxonomy" id="2315694"/>
    <lineage>
        <taxon>Bacteria</taxon>
        <taxon>Bacillati</taxon>
        <taxon>Bacillota</taxon>
        <taxon>Bacilli</taxon>
        <taxon>Bacillales</taxon>
        <taxon>Paenibacillaceae</taxon>
        <taxon>Cohnella</taxon>
    </lineage>
</organism>
<evidence type="ECO:0000256" key="1">
    <source>
        <dbReference type="SAM" id="MobiDB-lite"/>
    </source>
</evidence>
<dbReference type="EMBL" id="QXJM01000037">
    <property type="protein sequence ID" value="RIE03454.1"/>
    <property type="molecule type" value="Genomic_DNA"/>
</dbReference>
<evidence type="ECO:0000313" key="2">
    <source>
        <dbReference type="EMBL" id="RIE03454.1"/>
    </source>
</evidence>
<feature type="region of interest" description="Disordered" evidence="1">
    <location>
        <begin position="1"/>
        <end position="20"/>
    </location>
</feature>
<proteinExistence type="predicted"/>
<name>A0A398CWQ9_9BACL</name>
<keyword evidence="3" id="KW-1185">Reference proteome</keyword>
<accession>A0A398CWQ9</accession>
<dbReference type="SUPFAM" id="SSF48452">
    <property type="entry name" value="TPR-like"/>
    <property type="match status" value="1"/>
</dbReference>
<reference evidence="2 3" key="1">
    <citation type="submission" date="2018-09" db="EMBL/GenBank/DDBJ databases">
        <title>Cohnella cavernae sp. nov., isolated from a karst cave.</title>
        <authorList>
            <person name="Zhu H."/>
        </authorList>
    </citation>
    <scope>NUCLEOTIDE SEQUENCE [LARGE SCALE GENOMIC DNA]</scope>
    <source>
        <strain evidence="2 3">K2E09-144</strain>
    </source>
</reference>
<dbReference type="InterPro" id="IPR011990">
    <property type="entry name" value="TPR-like_helical_dom_sf"/>
</dbReference>
<comment type="caution">
    <text evidence="2">The sequence shown here is derived from an EMBL/GenBank/DDBJ whole genome shotgun (WGS) entry which is preliminary data.</text>
</comment>
<evidence type="ECO:0008006" key="4">
    <source>
        <dbReference type="Google" id="ProtNLM"/>
    </source>
</evidence>
<dbReference type="RefSeq" id="WP_119149664.1">
    <property type="nucleotide sequence ID" value="NZ_JBHSOV010000005.1"/>
</dbReference>
<dbReference type="AlphaFoldDB" id="A0A398CWQ9"/>
<evidence type="ECO:0000313" key="3">
    <source>
        <dbReference type="Proteomes" id="UP000266340"/>
    </source>
</evidence>